<gene>
    <name evidence="2" type="ORF">V474_23345</name>
</gene>
<dbReference type="EMBL" id="JACU01000008">
    <property type="protein sequence ID" value="KMS52913.1"/>
    <property type="molecule type" value="Genomic_DNA"/>
</dbReference>
<organism evidence="2 3">
    <name type="scientific">Novosphingobium barchaimii LL02</name>
    <dbReference type="NCBI Taxonomy" id="1114963"/>
    <lineage>
        <taxon>Bacteria</taxon>
        <taxon>Pseudomonadati</taxon>
        <taxon>Pseudomonadota</taxon>
        <taxon>Alphaproteobacteria</taxon>
        <taxon>Sphingomonadales</taxon>
        <taxon>Sphingomonadaceae</taxon>
        <taxon>Novosphingobium</taxon>
    </lineage>
</organism>
<keyword evidence="3" id="KW-1185">Reference proteome</keyword>
<sequence>MTVRAAPGNALAVAGIARQELGMKHSIFALGFAAALAATPAFANPDSAPVACSGSELREDEPGPTPVAVSPGLYRCSEEGLTITLRLDADGRFEERMTADEAMFEREGGGMENETTLAGQWRLEGPRLRLFARPLRAPKLALAEARRDPAVELRIDVMTPDGKPAQGLFVGEGEDANPRSSLDDGMLVIPKGQAWRLGRNWIVRDGDELRLASFAVETGGPNSFRYVYEPSEVEPFDQRGMVAGAHGEVLVVPLGIGGAALRRVDGAR</sequence>
<keyword evidence="1" id="KW-0732">Signal</keyword>
<proteinExistence type="predicted"/>
<feature type="signal peptide" evidence="1">
    <location>
        <begin position="1"/>
        <end position="43"/>
    </location>
</feature>
<protein>
    <submittedName>
        <fullName evidence="2">Uncharacterized protein</fullName>
    </submittedName>
</protein>
<reference evidence="2 3" key="1">
    <citation type="journal article" date="2015" name="G3 (Bethesda)">
        <title>Insights into Ongoing Evolution of the Hexachlorocyclohexane Catabolic Pathway from Comparative Genomics of Ten Sphingomonadaceae Strains.</title>
        <authorList>
            <person name="Pearce S.L."/>
            <person name="Oakeshott J.G."/>
            <person name="Pandey G."/>
        </authorList>
    </citation>
    <scope>NUCLEOTIDE SEQUENCE [LARGE SCALE GENOMIC DNA]</scope>
    <source>
        <strain evidence="2 3">LL02</strain>
    </source>
</reference>
<evidence type="ECO:0000256" key="1">
    <source>
        <dbReference type="SAM" id="SignalP"/>
    </source>
</evidence>
<comment type="caution">
    <text evidence="2">The sequence shown here is derived from an EMBL/GenBank/DDBJ whole genome shotgun (WGS) entry which is preliminary data.</text>
</comment>
<name>A0A0J7XPB1_9SPHN</name>
<dbReference type="PATRIC" id="fig|1114963.3.peg.3513"/>
<dbReference type="AlphaFoldDB" id="A0A0J7XPB1"/>
<feature type="chain" id="PRO_5005291791" evidence="1">
    <location>
        <begin position="44"/>
        <end position="268"/>
    </location>
</feature>
<dbReference type="Proteomes" id="UP000052268">
    <property type="component" value="Unassembled WGS sequence"/>
</dbReference>
<evidence type="ECO:0000313" key="3">
    <source>
        <dbReference type="Proteomes" id="UP000052268"/>
    </source>
</evidence>
<accession>A0A0J7XPB1</accession>
<evidence type="ECO:0000313" key="2">
    <source>
        <dbReference type="EMBL" id="KMS52913.1"/>
    </source>
</evidence>